<keyword evidence="1" id="KW-0812">Transmembrane</keyword>
<evidence type="ECO:0000256" key="1">
    <source>
        <dbReference type="SAM" id="Phobius"/>
    </source>
</evidence>
<proteinExistence type="predicted"/>
<sequence>MLKYMLHAIFMTLLLGASLFVLIKWYKTTDSGLFKFVAVILMIGVAGVLLMLFITPDKSIF</sequence>
<dbReference type="AlphaFoldDB" id="A0A6C0CTM9"/>
<dbReference type="EMBL" id="MN739481">
    <property type="protein sequence ID" value="QHT07512.1"/>
    <property type="molecule type" value="Genomic_DNA"/>
</dbReference>
<name>A0A6C0CTM9_9ZZZZ</name>
<reference evidence="2" key="1">
    <citation type="journal article" date="2020" name="Nature">
        <title>Giant virus diversity and host interactions through global metagenomics.</title>
        <authorList>
            <person name="Schulz F."/>
            <person name="Roux S."/>
            <person name="Paez-Espino D."/>
            <person name="Jungbluth S."/>
            <person name="Walsh D.A."/>
            <person name="Denef V.J."/>
            <person name="McMahon K.D."/>
            <person name="Konstantinidis K.T."/>
            <person name="Eloe-Fadrosh E.A."/>
            <person name="Kyrpides N.C."/>
            <person name="Woyke T."/>
        </authorList>
    </citation>
    <scope>NUCLEOTIDE SEQUENCE</scope>
    <source>
        <strain evidence="2">GVMAG-M-3300021963-12</strain>
    </source>
</reference>
<keyword evidence="1" id="KW-0472">Membrane</keyword>
<feature type="transmembrane region" description="Helical" evidence="1">
    <location>
        <begin position="33"/>
        <end position="54"/>
    </location>
</feature>
<protein>
    <recommendedName>
        <fullName evidence="3">DUF2768 domain-containing protein</fullName>
    </recommendedName>
</protein>
<evidence type="ECO:0008006" key="3">
    <source>
        <dbReference type="Google" id="ProtNLM"/>
    </source>
</evidence>
<feature type="transmembrane region" description="Helical" evidence="1">
    <location>
        <begin position="6"/>
        <end position="26"/>
    </location>
</feature>
<organism evidence="2">
    <name type="scientific">viral metagenome</name>
    <dbReference type="NCBI Taxonomy" id="1070528"/>
    <lineage>
        <taxon>unclassified sequences</taxon>
        <taxon>metagenomes</taxon>
        <taxon>organismal metagenomes</taxon>
    </lineage>
</organism>
<accession>A0A6C0CTM9</accession>
<keyword evidence="1" id="KW-1133">Transmembrane helix</keyword>
<evidence type="ECO:0000313" key="2">
    <source>
        <dbReference type="EMBL" id="QHT07512.1"/>
    </source>
</evidence>